<organism evidence="3 4">
    <name type="scientific">Athelia psychrophila</name>
    <dbReference type="NCBI Taxonomy" id="1759441"/>
    <lineage>
        <taxon>Eukaryota</taxon>
        <taxon>Fungi</taxon>
        <taxon>Dikarya</taxon>
        <taxon>Basidiomycota</taxon>
        <taxon>Agaricomycotina</taxon>
        <taxon>Agaricomycetes</taxon>
        <taxon>Agaricomycetidae</taxon>
        <taxon>Atheliales</taxon>
        <taxon>Atheliaceae</taxon>
        <taxon>Athelia</taxon>
    </lineage>
</organism>
<feature type="compositionally biased region" description="Basic and acidic residues" evidence="1">
    <location>
        <begin position="120"/>
        <end position="133"/>
    </location>
</feature>
<evidence type="ECO:0000313" key="3">
    <source>
        <dbReference type="EMBL" id="KZP19381.1"/>
    </source>
</evidence>
<dbReference type="Proteomes" id="UP000076532">
    <property type="component" value="Unassembled WGS sequence"/>
</dbReference>
<feature type="region of interest" description="Disordered" evidence="1">
    <location>
        <begin position="225"/>
        <end position="251"/>
    </location>
</feature>
<dbReference type="Pfam" id="PF08550">
    <property type="entry name" value="GATA_AreA"/>
    <property type="match status" value="1"/>
</dbReference>
<feature type="region of interest" description="Disordered" evidence="1">
    <location>
        <begin position="107"/>
        <end position="137"/>
    </location>
</feature>
<dbReference type="InterPro" id="IPR052292">
    <property type="entry name" value="Glucose_repression_reg"/>
</dbReference>
<dbReference type="GO" id="GO:0005773">
    <property type="term" value="C:vacuole"/>
    <property type="evidence" value="ECO:0007669"/>
    <property type="project" value="GOC"/>
</dbReference>
<dbReference type="PANTHER" id="PTHR28051">
    <property type="entry name" value="PROTEIN MTL1-RELATED"/>
    <property type="match status" value="1"/>
</dbReference>
<dbReference type="STRING" id="436010.A0A166HYM0"/>
<protein>
    <recommendedName>
        <fullName evidence="2">Nitrogen regulatory protein areA GATA-like domain-containing protein</fullName>
    </recommendedName>
</protein>
<gene>
    <name evidence="3" type="ORF">FIBSPDRAFT_689902</name>
</gene>
<accession>A0A166HYM0</accession>
<dbReference type="GO" id="GO:0007039">
    <property type="term" value="P:protein catabolic process in the vacuole"/>
    <property type="evidence" value="ECO:0007669"/>
    <property type="project" value="TreeGrafter"/>
</dbReference>
<evidence type="ECO:0000313" key="4">
    <source>
        <dbReference type="Proteomes" id="UP000076532"/>
    </source>
</evidence>
<dbReference type="EMBL" id="KV417564">
    <property type="protein sequence ID" value="KZP19381.1"/>
    <property type="molecule type" value="Genomic_DNA"/>
</dbReference>
<proteinExistence type="predicted"/>
<feature type="region of interest" description="Disordered" evidence="1">
    <location>
        <begin position="273"/>
        <end position="302"/>
    </location>
</feature>
<dbReference type="PANTHER" id="PTHR28051:SF1">
    <property type="entry name" value="PROTEIN MTL1-RELATED"/>
    <property type="match status" value="1"/>
</dbReference>
<keyword evidence="4" id="KW-1185">Reference proteome</keyword>
<reference evidence="3 4" key="1">
    <citation type="journal article" date="2016" name="Mol. Biol. Evol.">
        <title>Comparative Genomics of Early-Diverging Mushroom-Forming Fungi Provides Insights into the Origins of Lignocellulose Decay Capabilities.</title>
        <authorList>
            <person name="Nagy L.G."/>
            <person name="Riley R."/>
            <person name="Tritt A."/>
            <person name="Adam C."/>
            <person name="Daum C."/>
            <person name="Floudas D."/>
            <person name="Sun H."/>
            <person name="Yadav J.S."/>
            <person name="Pangilinan J."/>
            <person name="Larsson K.H."/>
            <person name="Matsuura K."/>
            <person name="Barry K."/>
            <person name="Labutti K."/>
            <person name="Kuo R."/>
            <person name="Ohm R.A."/>
            <person name="Bhattacharya S.S."/>
            <person name="Shirouzu T."/>
            <person name="Yoshinaga Y."/>
            <person name="Martin F.M."/>
            <person name="Grigoriev I.V."/>
            <person name="Hibbett D.S."/>
        </authorList>
    </citation>
    <scope>NUCLEOTIDE SEQUENCE [LARGE SCALE GENOMIC DNA]</scope>
    <source>
        <strain evidence="3 4">CBS 109695</strain>
    </source>
</reference>
<dbReference type="AlphaFoldDB" id="A0A166HYM0"/>
<sequence length="302" mass="34291">MSIYLPVLLVSVTTNSIPDDSSVTTLPRGQVDYLSHDWTEEDVWRSWRNMTRQKNEITNGMRLENASWRTWWKQRNNLKTVMPETLNWLKDSDVTWLYGPLHTAVEWTPPPKPKPDPTSVDDKDPASVHDRFDLNPGTRRHITKPILKHRTIGELLTSDLSNTSPLYTPSQEEDEWIRDSDISDVQEGEQRARPRLLHMKSESHVTRWPNRAFRKDSPPRIIAEDAETRVNTPSGGSTSQASGSDQDGAIACGPRKKHITFNTFVEQCIAIEKPKSQSDTSESGSATPRSNLQDAMYDDGSV</sequence>
<name>A0A166HYM0_9AGAM</name>
<dbReference type="GO" id="GO:0042149">
    <property type="term" value="P:cellular response to glucose starvation"/>
    <property type="evidence" value="ECO:0007669"/>
    <property type="project" value="TreeGrafter"/>
</dbReference>
<feature type="compositionally biased region" description="Polar residues" evidence="1">
    <location>
        <begin position="277"/>
        <end position="293"/>
    </location>
</feature>
<feature type="compositionally biased region" description="Polar residues" evidence="1">
    <location>
        <begin position="229"/>
        <end position="245"/>
    </location>
</feature>
<evidence type="ECO:0000256" key="1">
    <source>
        <dbReference type="SAM" id="MobiDB-lite"/>
    </source>
</evidence>
<feature type="domain" description="Nitrogen regulatory protein areA GATA-like" evidence="2">
    <location>
        <begin position="46"/>
        <end position="73"/>
    </location>
</feature>
<dbReference type="OrthoDB" id="5563539at2759"/>
<feature type="non-terminal residue" evidence="3">
    <location>
        <position position="302"/>
    </location>
</feature>
<dbReference type="InterPro" id="IPR013860">
    <property type="entry name" value="AreA_GATA"/>
</dbReference>
<evidence type="ECO:0000259" key="2">
    <source>
        <dbReference type="Pfam" id="PF08550"/>
    </source>
</evidence>